<gene>
    <name evidence="2" type="ORF">BaRGS_00003019</name>
</gene>
<accession>A0ABD0M239</accession>
<dbReference type="AlphaFoldDB" id="A0ABD0M239"/>
<comment type="caution">
    <text evidence="2">The sequence shown here is derived from an EMBL/GenBank/DDBJ whole genome shotgun (WGS) entry which is preliminary data.</text>
</comment>
<protein>
    <submittedName>
        <fullName evidence="2">Uncharacterized protein</fullName>
    </submittedName>
</protein>
<sequence length="151" mass="16941">MAALHKYLASPPGLRLRNTDTPHFSSPNTLYHLQPTPPLIPQSSQVSPTPTPSILNTRNQVTVNFPRHDYLPKYMCTCLDRLKAGVRQTKSELPIQRSASTVLPQFSAMADFITGQQGPTFTQARHRNYCETSHSSNLPPKQFDRGAERVK</sequence>
<evidence type="ECO:0000313" key="2">
    <source>
        <dbReference type="EMBL" id="KAK7505748.1"/>
    </source>
</evidence>
<reference evidence="2 3" key="1">
    <citation type="journal article" date="2023" name="Sci. Data">
        <title>Genome assembly of the Korean intertidal mud-creeper Batillaria attramentaria.</title>
        <authorList>
            <person name="Patra A.K."/>
            <person name="Ho P.T."/>
            <person name="Jun S."/>
            <person name="Lee S.J."/>
            <person name="Kim Y."/>
            <person name="Won Y.J."/>
        </authorList>
    </citation>
    <scope>NUCLEOTIDE SEQUENCE [LARGE SCALE GENOMIC DNA]</scope>
    <source>
        <strain evidence="2">Wonlab-2016</strain>
    </source>
</reference>
<evidence type="ECO:0000313" key="3">
    <source>
        <dbReference type="Proteomes" id="UP001519460"/>
    </source>
</evidence>
<organism evidence="2 3">
    <name type="scientific">Batillaria attramentaria</name>
    <dbReference type="NCBI Taxonomy" id="370345"/>
    <lineage>
        <taxon>Eukaryota</taxon>
        <taxon>Metazoa</taxon>
        <taxon>Spiralia</taxon>
        <taxon>Lophotrochozoa</taxon>
        <taxon>Mollusca</taxon>
        <taxon>Gastropoda</taxon>
        <taxon>Caenogastropoda</taxon>
        <taxon>Sorbeoconcha</taxon>
        <taxon>Cerithioidea</taxon>
        <taxon>Batillariidae</taxon>
        <taxon>Batillaria</taxon>
    </lineage>
</organism>
<proteinExistence type="predicted"/>
<dbReference type="EMBL" id="JACVVK020000009">
    <property type="protein sequence ID" value="KAK7505748.1"/>
    <property type="molecule type" value="Genomic_DNA"/>
</dbReference>
<keyword evidence="3" id="KW-1185">Reference proteome</keyword>
<feature type="region of interest" description="Disordered" evidence="1">
    <location>
        <begin position="131"/>
        <end position="151"/>
    </location>
</feature>
<name>A0ABD0M239_9CAEN</name>
<evidence type="ECO:0000256" key="1">
    <source>
        <dbReference type="SAM" id="MobiDB-lite"/>
    </source>
</evidence>
<dbReference type="Proteomes" id="UP001519460">
    <property type="component" value="Unassembled WGS sequence"/>
</dbReference>
<feature type="compositionally biased region" description="Basic and acidic residues" evidence="1">
    <location>
        <begin position="142"/>
        <end position="151"/>
    </location>
</feature>